<evidence type="ECO:0000256" key="1">
    <source>
        <dbReference type="SAM" id="MobiDB-lite"/>
    </source>
</evidence>
<dbReference type="EMBL" id="KB375545">
    <property type="protein sequence ID" value="EMC85286.1"/>
    <property type="molecule type" value="Genomic_DNA"/>
</dbReference>
<accession>R7VWY7</accession>
<feature type="compositionally biased region" description="Basic and acidic residues" evidence="1">
    <location>
        <begin position="243"/>
        <end position="384"/>
    </location>
</feature>
<sequence>MALCNQLDCAPHPWLGSAMMARGPRQAARGPAFWCCCEPPNSEEKKNWRLKKKGKEEWDAQGLKLAEEMCIIQVKQDVPSEDGSYTGALLTASSHPTENSLLKGFIQFNGRPYDYSLLSIMENDGQCLMSQGDYKLPDLSDTESVSSEAQQQVLPPASTMAVESKTLSYCGQTEDCNDGHTMITQPVLSPGVLRSLLMGLAHIFMKQRKDSSEKRREEKRREEKRREEKRREEKRREEKRREEKRREEKRREEKRREEKRREEKRREEKRREEKRREEKRREEKRREEKRREEKRREEKRREEKRREEKRREEKRREEKRREEKRREEKRREEKRREEKRREEKRREEKRREEKRSEAKRSEAKRREEKRREEKRREEKRREEETLYVSRNFCQSSN</sequence>
<evidence type="ECO:0000313" key="2">
    <source>
        <dbReference type="EMBL" id="EMC85286.1"/>
    </source>
</evidence>
<organism evidence="2">
    <name type="scientific">Columba livia</name>
    <name type="common">Rock dove</name>
    <dbReference type="NCBI Taxonomy" id="8932"/>
    <lineage>
        <taxon>Eukaryota</taxon>
        <taxon>Metazoa</taxon>
        <taxon>Chordata</taxon>
        <taxon>Craniata</taxon>
        <taxon>Vertebrata</taxon>
        <taxon>Euteleostomi</taxon>
        <taxon>Archelosauria</taxon>
        <taxon>Archosauria</taxon>
        <taxon>Dinosauria</taxon>
        <taxon>Saurischia</taxon>
        <taxon>Theropoda</taxon>
        <taxon>Coelurosauria</taxon>
        <taxon>Aves</taxon>
        <taxon>Neognathae</taxon>
        <taxon>Neoaves</taxon>
        <taxon>Columbimorphae</taxon>
        <taxon>Columbiformes</taxon>
        <taxon>Columbidae</taxon>
        <taxon>Columba</taxon>
    </lineage>
</organism>
<reference evidence="2" key="1">
    <citation type="journal article" date="2013" name="Science">
        <title>Genomic diversity and evolution of the head crest in the rock pigeon.</title>
        <authorList>
            <person name="Shapiro M.D."/>
            <person name="Kronenberg Z."/>
            <person name="Li C."/>
            <person name="Domyan E.T."/>
            <person name="Pan H."/>
            <person name="Campbell M."/>
            <person name="Tan H."/>
            <person name="Huff C.D."/>
            <person name="Hu H."/>
            <person name="Vickrey A.I."/>
            <person name="Nielsen S.C."/>
            <person name="Stringham S.A."/>
            <person name="Hu H."/>
            <person name="Willerslev E."/>
            <person name="Gilbert M.T."/>
            <person name="Yandell M."/>
            <person name="Zhang G."/>
            <person name="Wang J."/>
        </authorList>
    </citation>
    <scope>NUCLEOTIDE SEQUENCE [LARGE SCALE GENOMIC DNA]</scope>
    <source>
        <tissue evidence="2">Blood</tissue>
    </source>
</reference>
<name>R7VWY7_COLLI</name>
<feature type="region of interest" description="Disordered" evidence="1">
    <location>
        <begin position="243"/>
        <end position="397"/>
    </location>
</feature>
<proteinExistence type="predicted"/>
<dbReference type="AlphaFoldDB" id="R7VWY7"/>
<protein>
    <submittedName>
        <fullName evidence="2">Reticulocyte-binding protein 2 like protein a</fullName>
    </submittedName>
</protein>
<gene>
    <name evidence="2" type="ORF">A306_06311</name>
</gene>